<dbReference type="InterPro" id="IPR029021">
    <property type="entry name" value="Prot-tyrosine_phosphatase-like"/>
</dbReference>
<feature type="domain" description="Tyrosine specific protein phosphatases" evidence="1">
    <location>
        <begin position="82"/>
        <end position="136"/>
    </location>
</feature>
<dbReference type="EMBL" id="LR796644">
    <property type="protein sequence ID" value="CAB4156327.1"/>
    <property type="molecule type" value="Genomic_DNA"/>
</dbReference>
<evidence type="ECO:0000313" key="7">
    <source>
        <dbReference type="EMBL" id="CAB4178325.1"/>
    </source>
</evidence>
<dbReference type="InterPro" id="IPR000387">
    <property type="entry name" value="Tyr_Pase_dom"/>
</dbReference>
<dbReference type="EMBL" id="LR798395">
    <property type="protein sequence ID" value="CAB5228790.1"/>
    <property type="molecule type" value="Genomic_DNA"/>
</dbReference>
<sequence length="181" mass="20155">MVTVRSDYTYGMDNINIPKTTLITELPTVMNLKEAQLNCRDFDAVITAGPSKREVSNFGHPIHKVVEFHDTMYEDNGGPSYKNVAELIEFGAGVPKLLVHCHAGISRSTATAWGVAIANGQEPLDAFLELQRNHPNESSVFGRGFKRTFAPNILIVKHLDKYFNLGTTLLEIRDKHTEGGW</sequence>
<dbReference type="EMBL" id="LR796443">
    <property type="protein sequence ID" value="CAB4145018.1"/>
    <property type="molecule type" value="Genomic_DNA"/>
</dbReference>
<dbReference type="PROSITE" id="PS50056">
    <property type="entry name" value="TYR_PHOSPHATASE_2"/>
    <property type="match status" value="1"/>
</dbReference>
<accession>A0A6J5SHC6</accession>
<evidence type="ECO:0000259" key="1">
    <source>
        <dbReference type="PROSITE" id="PS50056"/>
    </source>
</evidence>
<evidence type="ECO:0000313" key="4">
    <source>
        <dbReference type="EMBL" id="CAB4160331.1"/>
    </source>
</evidence>
<gene>
    <name evidence="7" type="ORF">UFOVP1002_76</name>
    <name evidence="8" type="ORF">UFOVP1217_119</name>
    <name evidence="9" type="ORF">UFOVP1343_103</name>
    <name evidence="10" type="ORF">UFOVP1438_152</name>
    <name evidence="13" type="ORF">UFOVP1541_33</name>
    <name evidence="11" type="ORF">UFOVP1592_148</name>
    <name evidence="2" type="ORF">UFOVP465_9</name>
    <name evidence="3" type="ORF">UFOVP666_55</name>
    <name evidence="4" type="ORF">UFOVP727_132</name>
    <name evidence="12" type="ORF">UFOVP741_135</name>
    <name evidence="5" type="ORF">UFOVP819_83</name>
    <name evidence="6" type="ORF">UFOVP926_4</name>
</gene>
<dbReference type="PROSITE" id="PS00383">
    <property type="entry name" value="TYR_PHOSPHATASE_1"/>
    <property type="match status" value="1"/>
</dbReference>
<dbReference type="EMBL" id="LR797452">
    <property type="protein sequence ID" value="CAB4217972.1"/>
    <property type="molecule type" value="Genomic_DNA"/>
</dbReference>
<evidence type="ECO:0000313" key="6">
    <source>
        <dbReference type="EMBL" id="CAB4171624.1"/>
    </source>
</evidence>
<dbReference type="EMBL" id="LR796961">
    <property type="protein sequence ID" value="CAB4178325.1"/>
    <property type="molecule type" value="Genomic_DNA"/>
</dbReference>
<dbReference type="EMBL" id="LR798341">
    <property type="protein sequence ID" value="CAB5225207.1"/>
    <property type="molecule type" value="Genomic_DNA"/>
</dbReference>
<evidence type="ECO:0000313" key="12">
    <source>
        <dbReference type="EMBL" id="CAB5225207.1"/>
    </source>
</evidence>
<dbReference type="EMBL" id="LR796878">
    <property type="protein sequence ID" value="CAB4171624.1"/>
    <property type="molecule type" value="Genomic_DNA"/>
</dbReference>
<organism evidence="10">
    <name type="scientific">uncultured Caudovirales phage</name>
    <dbReference type="NCBI Taxonomy" id="2100421"/>
    <lineage>
        <taxon>Viruses</taxon>
        <taxon>Duplodnaviria</taxon>
        <taxon>Heunggongvirae</taxon>
        <taxon>Uroviricota</taxon>
        <taxon>Caudoviricetes</taxon>
        <taxon>Peduoviridae</taxon>
        <taxon>Maltschvirus</taxon>
        <taxon>Maltschvirus maltsch</taxon>
    </lineage>
</organism>
<reference evidence="10" key="1">
    <citation type="submission" date="2020-05" db="EMBL/GenBank/DDBJ databases">
        <authorList>
            <person name="Chiriac C."/>
            <person name="Salcher M."/>
            <person name="Ghai R."/>
            <person name="Kavagutti S V."/>
        </authorList>
    </citation>
    <scope>NUCLEOTIDE SEQUENCE</scope>
</reference>
<dbReference type="EMBL" id="LR797395">
    <property type="protein sequence ID" value="CAB4213198.1"/>
    <property type="molecule type" value="Genomic_DNA"/>
</dbReference>
<dbReference type="EMBL" id="LR797305">
    <property type="protein sequence ID" value="CAB4200756.1"/>
    <property type="molecule type" value="Genomic_DNA"/>
</dbReference>
<dbReference type="EMBL" id="LR797177">
    <property type="protein sequence ID" value="CAB4191740.1"/>
    <property type="molecule type" value="Genomic_DNA"/>
</dbReference>
<evidence type="ECO:0000313" key="11">
    <source>
        <dbReference type="EMBL" id="CAB4217972.1"/>
    </source>
</evidence>
<evidence type="ECO:0000313" key="10">
    <source>
        <dbReference type="EMBL" id="CAB4213198.1"/>
    </source>
</evidence>
<evidence type="ECO:0000313" key="2">
    <source>
        <dbReference type="EMBL" id="CAB4145018.1"/>
    </source>
</evidence>
<dbReference type="Gene3D" id="3.90.190.10">
    <property type="entry name" value="Protein tyrosine phosphatase superfamily"/>
    <property type="match status" value="1"/>
</dbReference>
<evidence type="ECO:0000313" key="5">
    <source>
        <dbReference type="EMBL" id="CAB4164735.1"/>
    </source>
</evidence>
<dbReference type="EMBL" id="LR796698">
    <property type="protein sequence ID" value="CAB4160331.1"/>
    <property type="molecule type" value="Genomic_DNA"/>
</dbReference>
<proteinExistence type="predicted"/>
<name>A0A6J5SHC6_9CAUD</name>
<dbReference type="EMBL" id="LR796762">
    <property type="protein sequence ID" value="CAB4164735.1"/>
    <property type="molecule type" value="Genomic_DNA"/>
</dbReference>
<dbReference type="InterPro" id="IPR016130">
    <property type="entry name" value="Tyr_Pase_AS"/>
</dbReference>
<evidence type="ECO:0000313" key="3">
    <source>
        <dbReference type="EMBL" id="CAB4156327.1"/>
    </source>
</evidence>
<evidence type="ECO:0000313" key="8">
    <source>
        <dbReference type="EMBL" id="CAB4191740.1"/>
    </source>
</evidence>
<evidence type="ECO:0000313" key="13">
    <source>
        <dbReference type="EMBL" id="CAB5228790.1"/>
    </source>
</evidence>
<evidence type="ECO:0000313" key="9">
    <source>
        <dbReference type="EMBL" id="CAB4200756.1"/>
    </source>
</evidence>
<dbReference type="SUPFAM" id="SSF52799">
    <property type="entry name" value="(Phosphotyrosine protein) phosphatases II"/>
    <property type="match status" value="1"/>
</dbReference>
<protein>
    <recommendedName>
        <fullName evidence="1">Tyrosine specific protein phosphatases domain-containing protein</fullName>
    </recommendedName>
</protein>